<evidence type="ECO:0000313" key="1">
    <source>
        <dbReference type="EMBL" id="ACO73883.1"/>
    </source>
</evidence>
<dbReference type="Proteomes" id="UP000002010">
    <property type="component" value="Chromosome"/>
</dbReference>
<proteinExistence type="predicted"/>
<dbReference type="EMBL" id="CP001154">
    <property type="protein sequence ID" value="ACO73883.1"/>
    <property type="molecule type" value="Genomic_DNA"/>
</dbReference>
<reference evidence="1 2" key="1">
    <citation type="journal article" date="2009" name="PLoS Genet.">
        <title>The complete genome and proteome of Laribacter hongkongensis reveal potential mechanisms for adaptations to different temperatures and habitats.</title>
        <authorList>
            <person name="Woo P.C."/>
            <person name="Lau S.K."/>
            <person name="Tse H."/>
            <person name="Teng J.L."/>
            <person name="Curreem S.O."/>
            <person name="Tsang A.K."/>
            <person name="Fan R.Y."/>
            <person name="Wong G.K."/>
            <person name="Huang Y."/>
            <person name="Loman N.J."/>
            <person name="Snyder L.A."/>
            <person name="Cai J.J."/>
            <person name="Huang J.D."/>
            <person name="Mak W."/>
            <person name="Pallen M.J."/>
            <person name="Lok S."/>
            <person name="Yuen K.Y."/>
        </authorList>
    </citation>
    <scope>NUCLEOTIDE SEQUENCE [LARGE SCALE GENOMIC DNA]</scope>
    <source>
        <strain evidence="1 2">HLHK9</strain>
    </source>
</reference>
<dbReference type="HOGENOM" id="CLU_2880327_0_0_4"/>
<sequence>MDVQPHQNHDRFRLQMRELMPWLGSVGLFTVSLARVEDDAADRLAKLGNLSDQLLDMAWEAMP</sequence>
<gene>
    <name evidence="1" type="ordered locus">LHK_00890</name>
</gene>
<dbReference type="RefSeq" id="WP_012696375.1">
    <property type="nucleotide sequence ID" value="NC_012559.1"/>
</dbReference>
<dbReference type="KEGG" id="lhk:LHK_00890"/>
<dbReference type="eggNOG" id="COG3499">
    <property type="taxonomic scope" value="Bacteria"/>
</dbReference>
<keyword evidence="2" id="KW-1185">Reference proteome</keyword>
<accession>C1D566</accession>
<organism evidence="1 2">
    <name type="scientific">Laribacter hongkongensis (strain HLHK9)</name>
    <dbReference type="NCBI Taxonomy" id="557598"/>
    <lineage>
        <taxon>Bacteria</taxon>
        <taxon>Pseudomonadati</taxon>
        <taxon>Pseudomonadota</taxon>
        <taxon>Betaproteobacteria</taxon>
        <taxon>Neisseriales</taxon>
        <taxon>Aquaspirillaceae</taxon>
        <taxon>Laribacter</taxon>
    </lineage>
</organism>
<dbReference type="AlphaFoldDB" id="C1D566"/>
<dbReference type="STRING" id="557598.LHK_00890"/>
<evidence type="ECO:0000313" key="2">
    <source>
        <dbReference type="Proteomes" id="UP000002010"/>
    </source>
</evidence>
<protein>
    <submittedName>
        <fullName evidence="1">Uncharacterized protein</fullName>
    </submittedName>
</protein>
<name>C1D566_LARHH</name>